<protein>
    <submittedName>
        <fullName evidence="1">Uncharacterized protein</fullName>
    </submittedName>
</protein>
<dbReference type="AlphaFoldDB" id="A0AAW1VDT3"/>
<dbReference type="Proteomes" id="UP001457282">
    <property type="component" value="Unassembled WGS sequence"/>
</dbReference>
<keyword evidence="2" id="KW-1185">Reference proteome</keyword>
<evidence type="ECO:0000313" key="2">
    <source>
        <dbReference type="Proteomes" id="UP001457282"/>
    </source>
</evidence>
<name>A0AAW1VDT3_RUBAR</name>
<accession>A0AAW1VDT3</accession>
<dbReference type="EMBL" id="JBEDUW010000312">
    <property type="protein sequence ID" value="KAK9901416.1"/>
    <property type="molecule type" value="Genomic_DNA"/>
</dbReference>
<sequence length="77" mass="9039">MDRRQRRAVSFLGCTESMACRRRNMAERPVGLFELESATWRLDGMDEDVRRGHGGRSLRMRLGLELHGLLRFCRFLV</sequence>
<comment type="caution">
    <text evidence="1">The sequence shown here is derived from an EMBL/GenBank/DDBJ whole genome shotgun (WGS) entry which is preliminary data.</text>
</comment>
<organism evidence="1 2">
    <name type="scientific">Rubus argutus</name>
    <name type="common">Southern blackberry</name>
    <dbReference type="NCBI Taxonomy" id="59490"/>
    <lineage>
        <taxon>Eukaryota</taxon>
        <taxon>Viridiplantae</taxon>
        <taxon>Streptophyta</taxon>
        <taxon>Embryophyta</taxon>
        <taxon>Tracheophyta</taxon>
        <taxon>Spermatophyta</taxon>
        <taxon>Magnoliopsida</taxon>
        <taxon>eudicotyledons</taxon>
        <taxon>Gunneridae</taxon>
        <taxon>Pentapetalae</taxon>
        <taxon>rosids</taxon>
        <taxon>fabids</taxon>
        <taxon>Rosales</taxon>
        <taxon>Rosaceae</taxon>
        <taxon>Rosoideae</taxon>
        <taxon>Rosoideae incertae sedis</taxon>
        <taxon>Rubus</taxon>
    </lineage>
</organism>
<proteinExistence type="predicted"/>
<gene>
    <name evidence="1" type="ORF">M0R45_002157</name>
</gene>
<reference evidence="1 2" key="1">
    <citation type="journal article" date="2023" name="G3 (Bethesda)">
        <title>A chromosome-length genome assembly and annotation of blackberry (Rubus argutus, cv. 'Hillquist').</title>
        <authorList>
            <person name="Bruna T."/>
            <person name="Aryal R."/>
            <person name="Dudchenko O."/>
            <person name="Sargent D.J."/>
            <person name="Mead D."/>
            <person name="Buti M."/>
            <person name="Cavallini A."/>
            <person name="Hytonen T."/>
            <person name="Andres J."/>
            <person name="Pham M."/>
            <person name="Weisz D."/>
            <person name="Mascagni F."/>
            <person name="Usai G."/>
            <person name="Natali L."/>
            <person name="Bassil N."/>
            <person name="Fernandez G.E."/>
            <person name="Lomsadze A."/>
            <person name="Armour M."/>
            <person name="Olukolu B."/>
            <person name="Poorten T."/>
            <person name="Britton C."/>
            <person name="Davik J."/>
            <person name="Ashrafi H."/>
            <person name="Aiden E.L."/>
            <person name="Borodovsky M."/>
            <person name="Worthington M."/>
        </authorList>
    </citation>
    <scope>NUCLEOTIDE SEQUENCE [LARGE SCALE GENOMIC DNA]</scope>
    <source>
        <strain evidence="1">PI 553951</strain>
    </source>
</reference>
<evidence type="ECO:0000313" key="1">
    <source>
        <dbReference type="EMBL" id="KAK9901416.1"/>
    </source>
</evidence>